<dbReference type="CDD" id="cd04186">
    <property type="entry name" value="GT_2_like_c"/>
    <property type="match status" value="1"/>
</dbReference>
<keyword evidence="1" id="KW-0328">Glycosyltransferase</keyword>
<dbReference type="PANTHER" id="PTHR43179">
    <property type="entry name" value="RHAMNOSYLTRANSFERASE WBBL"/>
    <property type="match status" value="1"/>
</dbReference>
<dbReference type="AlphaFoldDB" id="A0A1C6JA11"/>
<dbReference type="PANTHER" id="PTHR43179:SF10">
    <property type="entry name" value="GLYCOSYL TRANSFERASE"/>
    <property type="match status" value="1"/>
</dbReference>
<dbReference type="SUPFAM" id="SSF53448">
    <property type="entry name" value="Nucleotide-diphospho-sugar transferases"/>
    <property type="match status" value="1"/>
</dbReference>
<proteinExistence type="predicted"/>
<gene>
    <name evidence="1" type="primary">wbbL</name>
    <name evidence="1" type="ORF">SAMEA3545359_02028</name>
</gene>
<reference evidence="1" key="1">
    <citation type="submission" date="2015-09" db="EMBL/GenBank/DDBJ databases">
        <authorList>
            <consortium name="Pathogen Informatics"/>
        </authorList>
    </citation>
    <scope>NUCLEOTIDE SEQUENCE</scope>
    <source>
        <strain evidence="1">2789STDY5834896</strain>
    </source>
</reference>
<protein>
    <submittedName>
        <fullName evidence="1">dTDP-Rha:alpha-D-GlcNAc-pyrophosphate polyprenol, alpha-3-L-rhamnosyltransferase</fullName>
        <ecNumber evidence="1">2.4.-.-</ecNumber>
    </submittedName>
</protein>
<dbReference type="EC" id="2.4.-.-" evidence="1"/>
<accession>A0A1C6JA11</accession>
<organism evidence="1">
    <name type="scientific">uncultured Anaerotruncus sp</name>
    <dbReference type="NCBI Taxonomy" id="905011"/>
    <lineage>
        <taxon>Bacteria</taxon>
        <taxon>Bacillati</taxon>
        <taxon>Bacillota</taxon>
        <taxon>Clostridia</taxon>
        <taxon>Eubacteriales</taxon>
        <taxon>Oscillospiraceae</taxon>
        <taxon>Anaerotruncus</taxon>
        <taxon>environmental samples</taxon>
    </lineage>
</organism>
<dbReference type="Gene3D" id="3.90.550.10">
    <property type="entry name" value="Spore Coat Polysaccharide Biosynthesis Protein SpsA, Chain A"/>
    <property type="match status" value="1"/>
</dbReference>
<dbReference type="InterPro" id="IPR029044">
    <property type="entry name" value="Nucleotide-diphossugar_trans"/>
</dbReference>
<dbReference type="GO" id="GO:0016757">
    <property type="term" value="F:glycosyltransferase activity"/>
    <property type="evidence" value="ECO:0007669"/>
    <property type="project" value="UniProtKB-KW"/>
</dbReference>
<sequence length="287" mass="33198">MQIDRENTGGRGRETRVSATIVTYNNADKILSAVGTLLEHTRGVELTVYLSDNNSTDSTVRLVRQHYPQVVILQNGGNEGFGWGHNQVLDLLRSDYHAIVNPDIILDCDCISELCGYMDAHPDVGMITPKIRNLDGSEQHLPKLSPTLKYLCGGRYEDVAAFFKRWRTEYTMRDKQLTDPVDIEFCTGCFMLIRTELFRQIGGFDCRYFMYFEDVDLTREVLAQGQRVQFYPGCWVYHEWERAAAQSFKYLWIEVVSMCKFFDKWGRYRRGGKPKKPAKHTPPPQRI</sequence>
<evidence type="ECO:0000313" key="1">
    <source>
        <dbReference type="EMBL" id="SCJ78897.1"/>
    </source>
</evidence>
<dbReference type="EMBL" id="FMHG01000001">
    <property type="protein sequence ID" value="SCJ78897.1"/>
    <property type="molecule type" value="Genomic_DNA"/>
</dbReference>
<dbReference type="Pfam" id="PF13641">
    <property type="entry name" value="Glyco_tranf_2_3"/>
    <property type="match status" value="1"/>
</dbReference>
<name>A0A1C6JA11_9FIRM</name>
<keyword evidence="1" id="KW-0808">Transferase</keyword>